<proteinExistence type="predicted"/>
<reference evidence="1 2" key="2">
    <citation type="journal article" date="2009" name="PLoS ONE">
        <title>An integrated genetic and cytogenetic map of the cucumber genome.</title>
        <authorList>
            <person name="Ren Y."/>
            <person name="Zhang Z."/>
            <person name="Liu J."/>
            <person name="Staub J.E."/>
            <person name="Han Y."/>
            <person name="Cheng Z."/>
            <person name="Li X."/>
            <person name="Lu J."/>
            <person name="Miao H."/>
            <person name="Kang H."/>
            <person name="Xie B."/>
            <person name="Gu X."/>
            <person name="Wang X."/>
            <person name="Du Y."/>
            <person name="Jin W."/>
            <person name="Huang S."/>
        </authorList>
    </citation>
    <scope>NUCLEOTIDE SEQUENCE [LARGE SCALE GENOMIC DNA]</scope>
    <source>
        <strain evidence="2">cv. 9930</strain>
    </source>
</reference>
<reference evidence="1 2" key="1">
    <citation type="journal article" date="2009" name="Nat. Genet.">
        <title>The genome of the cucumber, Cucumis sativus L.</title>
        <authorList>
            <person name="Huang S."/>
            <person name="Li R."/>
            <person name="Zhang Z."/>
            <person name="Li L."/>
            <person name="Gu X."/>
            <person name="Fan W."/>
            <person name="Lucas W.J."/>
            <person name="Wang X."/>
            <person name="Xie B."/>
            <person name="Ni P."/>
            <person name="Ren Y."/>
            <person name="Zhu H."/>
            <person name="Li J."/>
            <person name="Lin K."/>
            <person name="Jin W."/>
            <person name="Fei Z."/>
            <person name="Li G."/>
            <person name="Staub J."/>
            <person name="Kilian A."/>
            <person name="van der Vossen E.A."/>
            <person name="Wu Y."/>
            <person name="Guo J."/>
            <person name="He J."/>
            <person name="Jia Z."/>
            <person name="Ren Y."/>
            <person name="Tian G."/>
            <person name="Lu Y."/>
            <person name="Ruan J."/>
            <person name="Qian W."/>
            <person name="Wang M."/>
            <person name="Huang Q."/>
            <person name="Li B."/>
            <person name="Xuan Z."/>
            <person name="Cao J."/>
            <person name="Asan"/>
            <person name="Wu Z."/>
            <person name="Zhang J."/>
            <person name="Cai Q."/>
            <person name="Bai Y."/>
            <person name="Zhao B."/>
            <person name="Han Y."/>
            <person name="Li Y."/>
            <person name="Li X."/>
            <person name="Wang S."/>
            <person name="Shi Q."/>
            <person name="Liu S."/>
            <person name="Cho W.K."/>
            <person name="Kim J.Y."/>
            <person name="Xu Y."/>
            <person name="Heller-Uszynska K."/>
            <person name="Miao H."/>
            <person name="Cheng Z."/>
            <person name="Zhang S."/>
            <person name="Wu J."/>
            <person name="Yang Y."/>
            <person name="Kang H."/>
            <person name="Li M."/>
            <person name="Liang H."/>
            <person name="Ren X."/>
            <person name="Shi Z."/>
            <person name="Wen M."/>
            <person name="Jian M."/>
            <person name="Yang H."/>
            <person name="Zhang G."/>
            <person name="Yang Z."/>
            <person name="Chen R."/>
            <person name="Liu S."/>
            <person name="Li J."/>
            <person name="Ma L."/>
            <person name="Liu H."/>
            <person name="Zhou Y."/>
            <person name="Zhao J."/>
            <person name="Fang X."/>
            <person name="Li G."/>
            <person name="Fang L."/>
            <person name="Li Y."/>
            <person name="Liu D."/>
            <person name="Zheng H."/>
            <person name="Zhang Y."/>
            <person name="Qin N."/>
            <person name="Li Z."/>
            <person name="Yang G."/>
            <person name="Yang S."/>
            <person name="Bolund L."/>
            <person name="Kristiansen K."/>
            <person name="Zheng H."/>
            <person name="Li S."/>
            <person name="Zhang X."/>
            <person name="Yang H."/>
            <person name="Wang J."/>
            <person name="Sun R."/>
            <person name="Zhang B."/>
            <person name="Jiang S."/>
            <person name="Wang J."/>
            <person name="Du Y."/>
            <person name="Li S."/>
        </authorList>
    </citation>
    <scope>NUCLEOTIDE SEQUENCE [LARGE SCALE GENOMIC DNA]</scope>
    <source>
        <strain evidence="2">cv. 9930</strain>
    </source>
</reference>
<evidence type="ECO:0000313" key="1">
    <source>
        <dbReference type="EMBL" id="KGN49783.1"/>
    </source>
</evidence>
<accession>A0A0A0KJM1</accession>
<name>A0A0A0KJM1_CUCSA</name>
<dbReference type="Gramene" id="KGN49783">
    <property type="protein sequence ID" value="KGN49783"/>
    <property type="gene ID" value="Csa_5G126720"/>
</dbReference>
<reference evidence="1 2" key="3">
    <citation type="journal article" date="2010" name="BMC Genomics">
        <title>Transcriptome sequencing and comparative analysis of cucumber flowers with different sex types.</title>
        <authorList>
            <person name="Guo S."/>
            <person name="Zheng Y."/>
            <person name="Joung J.G."/>
            <person name="Liu S."/>
            <person name="Zhang Z."/>
            <person name="Crasta O.R."/>
            <person name="Sobral B.W."/>
            <person name="Xu Y."/>
            <person name="Huang S."/>
            <person name="Fei Z."/>
        </authorList>
    </citation>
    <scope>NUCLEOTIDE SEQUENCE [LARGE SCALE GENOMIC DNA]</scope>
    <source>
        <strain evidence="2">cv. 9930</strain>
    </source>
</reference>
<protein>
    <submittedName>
        <fullName evidence="1">Uncharacterized protein</fullName>
    </submittedName>
</protein>
<sequence>MMVSFVMLLQEVEKDVKTRTKGEMGAAKTLCSPFEQPPLPEACKEMELLGPKLLKLISSLFSPTLRLVKRCWKSARVVEFGGIRFSRVEFIIISRIR</sequence>
<dbReference type="STRING" id="3659.A0A0A0KJM1"/>
<organism evidence="1 2">
    <name type="scientific">Cucumis sativus</name>
    <name type="common">Cucumber</name>
    <dbReference type="NCBI Taxonomy" id="3659"/>
    <lineage>
        <taxon>Eukaryota</taxon>
        <taxon>Viridiplantae</taxon>
        <taxon>Streptophyta</taxon>
        <taxon>Embryophyta</taxon>
        <taxon>Tracheophyta</taxon>
        <taxon>Spermatophyta</taxon>
        <taxon>Magnoliopsida</taxon>
        <taxon>eudicotyledons</taxon>
        <taxon>Gunneridae</taxon>
        <taxon>Pentapetalae</taxon>
        <taxon>rosids</taxon>
        <taxon>fabids</taxon>
        <taxon>Cucurbitales</taxon>
        <taxon>Cucurbitaceae</taxon>
        <taxon>Benincaseae</taxon>
        <taxon>Cucumis</taxon>
    </lineage>
</organism>
<dbReference type="EMBL" id="CM002926">
    <property type="protein sequence ID" value="KGN49783.1"/>
    <property type="molecule type" value="Genomic_DNA"/>
</dbReference>
<dbReference type="Proteomes" id="UP000029981">
    <property type="component" value="Chromosome 5"/>
</dbReference>
<evidence type="ECO:0000313" key="2">
    <source>
        <dbReference type="Proteomes" id="UP000029981"/>
    </source>
</evidence>
<gene>
    <name evidence="1" type="ORF">Csa_5G126720</name>
</gene>
<reference evidence="1 2" key="4">
    <citation type="journal article" date="2011" name="BMC Genomics">
        <title>RNA-Seq improves annotation of protein-coding genes in the cucumber genome.</title>
        <authorList>
            <person name="Li Z."/>
            <person name="Zhang Z."/>
            <person name="Yan P."/>
            <person name="Huang S."/>
            <person name="Fei Z."/>
            <person name="Lin K."/>
        </authorList>
    </citation>
    <scope>NUCLEOTIDE SEQUENCE [LARGE SCALE GENOMIC DNA]</scope>
    <source>
        <strain evidence="2">cv. 9930</strain>
    </source>
</reference>
<dbReference type="AlphaFoldDB" id="A0A0A0KJM1"/>
<keyword evidence="2" id="KW-1185">Reference proteome</keyword>